<dbReference type="InterPro" id="IPR036378">
    <property type="entry name" value="FAS1_dom_sf"/>
</dbReference>
<reference evidence="4 5" key="1">
    <citation type="submission" date="2022-12" db="EMBL/GenBank/DDBJ databases">
        <title>Chromosome-level genome of Tegillarca granosa.</title>
        <authorList>
            <person name="Kim J."/>
        </authorList>
    </citation>
    <scope>NUCLEOTIDE SEQUENCE [LARGE SCALE GENOMIC DNA]</scope>
    <source>
        <strain evidence="4">Teg-2019</strain>
        <tissue evidence="4">Adductor muscle</tissue>
    </source>
</reference>
<evidence type="ECO:0000313" key="4">
    <source>
        <dbReference type="EMBL" id="KAJ8305767.1"/>
    </source>
</evidence>
<feature type="compositionally biased region" description="Basic residues" evidence="1">
    <location>
        <begin position="106"/>
        <end position="117"/>
    </location>
</feature>
<accession>A0ABQ9EKI0</accession>
<dbReference type="Pfam" id="PF02469">
    <property type="entry name" value="Fasciclin"/>
    <property type="match status" value="3"/>
</dbReference>
<name>A0ABQ9EKI0_TEGGR</name>
<organism evidence="4 5">
    <name type="scientific">Tegillarca granosa</name>
    <name type="common">Malaysian cockle</name>
    <name type="synonym">Anadara granosa</name>
    <dbReference type="NCBI Taxonomy" id="220873"/>
    <lineage>
        <taxon>Eukaryota</taxon>
        <taxon>Metazoa</taxon>
        <taxon>Spiralia</taxon>
        <taxon>Lophotrochozoa</taxon>
        <taxon>Mollusca</taxon>
        <taxon>Bivalvia</taxon>
        <taxon>Autobranchia</taxon>
        <taxon>Pteriomorphia</taxon>
        <taxon>Arcoida</taxon>
        <taxon>Arcoidea</taxon>
        <taxon>Arcidae</taxon>
        <taxon>Tegillarca</taxon>
    </lineage>
</organism>
<dbReference type="SMART" id="SM00554">
    <property type="entry name" value="FAS1"/>
    <property type="match status" value="2"/>
</dbReference>
<evidence type="ECO:0000313" key="5">
    <source>
        <dbReference type="Proteomes" id="UP001217089"/>
    </source>
</evidence>
<feature type="domain" description="FAS1" evidence="3">
    <location>
        <begin position="341"/>
        <end position="493"/>
    </location>
</feature>
<dbReference type="Proteomes" id="UP001217089">
    <property type="component" value="Unassembled WGS sequence"/>
</dbReference>
<feature type="domain" description="FAS1" evidence="3">
    <location>
        <begin position="497"/>
        <end position="633"/>
    </location>
</feature>
<comment type="caution">
    <text evidence="4">The sequence shown here is derived from an EMBL/GenBank/DDBJ whole genome shotgun (WGS) entry which is preliminary data.</text>
</comment>
<dbReference type="EMBL" id="JARBDR010000813">
    <property type="protein sequence ID" value="KAJ8305767.1"/>
    <property type="molecule type" value="Genomic_DNA"/>
</dbReference>
<dbReference type="PANTHER" id="PTHR10900:SF77">
    <property type="entry name" value="FI19380P1"/>
    <property type="match status" value="1"/>
</dbReference>
<dbReference type="InterPro" id="IPR050904">
    <property type="entry name" value="Adhesion/Biosynth-related"/>
</dbReference>
<dbReference type="Gene3D" id="2.30.180.10">
    <property type="entry name" value="FAS1 domain"/>
    <property type="match status" value="3"/>
</dbReference>
<protein>
    <recommendedName>
        <fullName evidence="3">FAS1 domain-containing protein</fullName>
    </recommendedName>
</protein>
<dbReference type="SUPFAM" id="SSF82153">
    <property type="entry name" value="FAS1 domain"/>
    <property type="match status" value="3"/>
</dbReference>
<feature type="region of interest" description="Disordered" evidence="1">
    <location>
        <begin position="55"/>
        <end position="156"/>
    </location>
</feature>
<feature type="compositionally biased region" description="Acidic residues" evidence="1">
    <location>
        <begin position="62"/>
        <end position="93"/>
    </location>
</feature>
<feature type="signal peptide" evidence="2">
    <location>
        <begin position="1"/>
        <end position="20"/>
    </location>
</feature>
<dbReference type="InterPro" id="IPR000782">
    <property type="entry name" value="FAS1_domain"/>
</dbReference>
<evidence type="ECO:0000256" key="1">
    <source>
        <dbReference type="SAM" id="MobiDB-lite"/>
    </source>
</evidence>
<dbReference type="PROSITE" id="PS50213">
    <property type="entry name" value="FAS1"/>
    <property type="match status" value="2"/>
</dbReference>
<evidence type="ECO:0000256" key="2">
    <source>
        <dbReference type="SAM" id="SignalP"/>
    </source>
</evidence>
<gene>
    <name evidence="4" type="ORF">KUTeg_016312</name>
</gene>
<feature type="compositionally biased region" description="Polar residues" evidence="1">
    <location>
        <begin position="145"/>
        <end position="155"/>
    </location>
</feature>
<evidence type="ECO:0000259" key="3">
    <source>
        <dbReference type="PROSITE" id="PS50213"/>
    </source>
</evidence>
<keyword evidence="2" id="KW-0732">Signal</keyword>
<dbReference type="PANTHER" id="PTHR10900">
    <property type="entry name" value="PERIOSTIN-RELATED"/>
    <property type="match status" value="1"/>
</dbReference>
<feature type="chain" id="PRO_5046261225" description="FAS1 domain-containing protein" evidence="2">
    <location>
        <begin position="21"/>
        <end position="654"/>
    </location>
</feature>
<sequence length="654" mass="75255">MSKVFLAFFLIVAFVAITEAWPRGRGWGRGRGIGMLGRHFGRDIPSEVGRGFRRWMRRDNQEETDVDESEVDQETPTDDDTDDKDNGDDDIDDSQPWQRENERFMRNRHWRRRQGHNRRGERCRGPGCRRNRQNTDNDEDISDIIGTNGNPSDVNQPDPIVDTIDSDNLPLPSVDRIPGRHRFRNRWNNRNADRQMQRRINRNRQPWQRRMGRWRDQINRRTNIQRQRNGRRNDRKLRHRYNFGWGNGLFNIDFDFIFGKQKQWWVGPNVCYSTTTRDNKTADISPHNELYSKKCDDTGTAYKCVSTVIKMMTEKTTTEVRECCAGYTRKSGDYGCPIEVNLENIVETARDLELNEFIRATDSVGLLSELERENFTVFAPVDAAFEDLDGIIQTDSNLQLQDMGSVVVVSKPLTTLLVSDLQNLLLGHLSFDTLTTSKLNDEQLVETGSPFKSKIRVNFYGNSEKLMTANCKKVKSRDNIATNGVIHVVEGLLEPVTESLLEIVSKNPQLSYLKTAVFEGKKFSTNLLNKHLKLERDENDKLFVEGVQIVDVDVMGTNGVLYLIDKVLLSDDDVICCAGITKDDYFGRSIRTMSGEKRKVTVRGDSPVINGKDIISCDITATNGVVHVIDEAMLPEKMQDMFDFDNDFWDDFYL</sequence>
<proteinExistence type="predicted"/>
<keyword evidence="5" id="KW-1185">Reference proteome</keyword>